<dbReference type="AlphaFoldDB" id="A0A1N7BJ37"/>
<feature type="transmembrane region" description="Helical" evidence="1">
    <location>
        <begin position="102"/>
        <end position="123"/>
    </location>
</feature>
<gene>
    <name evidence="2" type="ORF">SAMN05421545_3978</name>
</gene>
<keyword evidence="1" id="KW-0472">Membrane</keyword>
<accession>A0A1N7BJ37</accession>
<name>A0A1N7BJ37_9BACT</name>
<protein>
    <submittedName>
        <fullName evidence="2">Uncharacterized protein</fullName>
    </submittedName>
</protein>
<evidence type="ECO:0000256" key="1">
    <source>
        <dbReference type="SAM" id="Phobius"/>
    </source>
</evidence>
<sequence>MKKIFEQYHEKFSIEINQPKSKVMETIAREKGKKRDLASILGIGLIDYKEVKLTSENSVEIEVNPKMFNPYRGAGKINITFNEGESGSETTAEGEMIPYTGAYFLAISIFLSFLVFLTLFALVTDSGTLGVVIVVGGWFVILTFLYLLPFWYRRKLREYRDSFMTDLKANRNKKKSIR</sequence>
<dbReference type="OrthoDB" id="853300at2"/>
<keyword evidence="1" id="KW-1133">Transmembrane helix</keyword>
<keyword evidence="3" id="KW-1185">Reference proteome</keyword>
<dbReference type="RefSeq" id="WP_076423353.1">
    <property type="nucleotide sequence ID" value="NZ_FTNM01000018.1"/>
</dbReference>
<proteinExistence type="predicted"/>
<evidence type="ECO:0000313" key="3">
    <source>
        <dbReference type="Proteomes" id="UP000185924"/>
    </source>
</evidence>
<dbReference type="EMBL" id="FTNM01000018">
    <property type="protein sequence ID" value="SIR51213.1"/>
    <property type="molecule type" value="Genomic_DNA"/>
</dbReference>
<reference evidence="3" key="1">
    <citation type="submission" date="2017-01" db="EMBL/GenBank/DDBJ databases">
        <authorList>
            <person name="Varghese N."/>
            <person name="Submissions S."/>
        </authorList>
    </citation>
    <scope>NUCLEOTIDE SEQUENCE [LARGE SCALE GENOMIC DNA]</scope>
    <source>
        <strain evidence="3">DM9</strain>
    </source>
</reference>
<keyword evidence="1" id="KW-0812">Transmembrane</keyword>
<feature type="transmembrane region" description="Helical" evidence="1">
    <location>
        <begin position="129"/>
        <end position="152"/>
    </location>
</feature>
<evidence type="ECO:0000313" key="2">
    <source>
        <dbReference type="EMBL" id="SIR51213.1"/>
    </source>
</evidence>
<organism evidence="2 3">
    <name type="scientific">Pontibacter lucknowensis</name>
    <dbReference type="NCBI Taxonomy" id="1077936"/>
    <lineage>
        <taxon>Bacteria</taxon>
        <taxon>Pseudomonadati</taxon>
        <taxon>Bacteroidota</taxon>
        <taxon>Cytophagia</taxon>
        <taxon>Cytophagales</taxon>
        <taxon>Hymenobacteraceae</taxon>
        <taxon>Pontibacter</taxon>
    </lineage>
</organism>
<dbReference type="Proteomes" id="UP000185924">
    <property type="component" value="Unassembled WGS sequence"/>
</dbReference>